<proteinExistence type="predicted"/>
<name>A0A380CGJ2_SPHSI</name>
<protein>
    <submittedName>
        <fullName evidence="1">Uncharacterized protein</fullName>
    </submittedName>
</protein>
<dbReference type="RefSeq" id="WP_115170563.1">
    <property type="nucleotide sequence ID" value="NZ_UGYW01000002.1"/>
</dbReference>
<evidence type="ECO:0000313" key="1">
    <source>
        <dbReference type="EMBL" id="SUJ19043.1"/>
    </source>
</evidence>
<sequence length="157" mass="18099">MTSQYKLNNNDLYTIFGVVVEGGSNSFLAYPSRKDSMTHDFTDKNGLDIDLQDPRFNSREFTLNCALTASSVEDFWTKYNALFTELSNGGTHKLSITDLGRDYRVYYKEQRNIRKLTPLSGKPEVWIKFDLVFGEANWTDNIEAVYLIDHDGNYLIQ</sequence>
<dbReference type="AlphaFoldDB" id="A0A380CGJ2"/>
<organism evidence="1 2">
    <name type="scientific">Sphingobacterium spiritivorum</name>
    <name type="common">Flavobacterium spiritivorum</name>
    <dbReference type="NCBI Taxonomy" id="258"/>
    <lineage>
        <taxon>Bacteria</taxon>
        <taxon>Pseudomonadati</taxon>
        <taxon>Bacteroidota</taxon>
        <taxon>Sphingobacteriia</taxon>
        <taxon>Sphingobacteriales</taxon>
        <taxon>Sphingobacteriaceae</taxon>
        <taxon>Sphingobacterium</taxon>
    </lineage>
</organism>
<reference evidence="1 2" key="1">
    <citation type="submission" date="2018-06" db="EMBL/GenBank/DDBJ databases">
        <authorList>
            <consortium name="Pathogen Informatics"/>
            <person name="Doyle S."/>
        </authorList>
    </citation>
    <scope>NUCLEOTIDE SEQUENCE [LARGE SCALE GENOMIC DNA]</scope>
    <source>
        <strain evidence="1 2">NCTC11388</strain>
    </source>
</reference>
<gene>
    <name evidence="1" type="ORF">NCTC11388_02823</name>
</gene>
<dbReference type="EMBL" id="UGYW01000002">
    <property type="protein sequence ID" value="SUJ19043.1"/>
    <property type="molecule type" value="Genomic_DNA"/>
</dbReference>
<evidence type="ECO:0000313" key="2">
    <source>
        <dbReference type="Proteomes" id="UP000254893"/>
    </source>
</evidence>
<dbReference type="Proteomes" id="UP000254893">
    <property type="component" value="Unassembled WGS sequence"/>
</dbReference>
<accession>A0A380CGJ2</accession>